<dbReference type="RefSeq" id="WP_381329122.1">
    <property type="nucleotide sequence ID" value="NZ_JBHTMM010000041.1"/>
</dbReference>
<proteinExistence type="predicted"/>
<dbReference type="EMBL" id="JBHTMM010000041">
    <property type="protein sequence ID" value="MFD1309748.1"/>
    <property type="molecule type" value="Genomic_DNA"/>
</dbReference>
<accession>A0ABW3XNF3</accession>
<feature type="compositionally biased region" description="Basic residues" evidence="1">
    <location>
        <begin position="52"/>
        <end position="65"/>
    </location>
</feature>
<keyword evidence="3" id="KW-1185">Reference proteome</keyword>
<gene>
    <name evidence="2" type="ORF">ACFQ5X_28300</name>
</gene>
<dbReference type="Pfam" id="PF23855">
    <property type="entry name" value="DUF7218"/>
    <property type="match status" value="1"/>
</dbReference>
<dbReference type="Proteomes" id="UP001597058">
    <property type="component" value="Unassembled WGS sequence"/>
</dbReference>
<name>A0ABW3XNF3_9ACTN</name>
<dbReference type="InterPro" id="IPR055642">
    <property type="entry name" value="DUF7218"/>
</dbReference>
<comment type="caution">
    <text evidence="2">The sequence shown here is derived from an EMBL/GenBank/DDBJ whole genome shotgun (WGS) entry which is preliminary data.</text>
</comment>
<reference evidence="3" key="1">
    <citation type="journal article" date="2019" name="Int. J. Syst. Evol. Microbiol.">
        <title>The Global Catalogue of Microorganisms (GCM) 10K type strain sequencing project: providing services to taxonomists for standard genome sequencing and annotation.</title>
        <authorList>
            <consortium name="The Broad Institute Genomics Platform"/>
            <consortium name="The Broad Institute Genome Sequencing Center for Infectious Disease"/>
            <person name="Wu L."/>
            <person name="Ma J."/>
        </authorList>
    </citation>
    <scope>NUCLEOTIDE SEQUENCE [LARGE SCALE GENOMIC DNA]</scope>
    <source>
        <strain evidence="3">CGMCC 4.7020</strain>
    </source>
</reference>
<feature type="region of interest" description="Disordered" evidence="1">
    <location>
        <begin position="32"/>
        <end position="65"/>
    </location>
</feature>
<sequence>MVSDRGGSAGFVYRTRFATYRALRRKGLTKTRAAEISNAGRTHGQRSQMSRKAARTRQARGRKRH</sequence>
<evidence type="ECO:0000313" key="3">
    <source>
        <dbReference type="Proteomes" id="UP001597058"/>
    </source>
</evidence>
<evidence type="ECO:0000256" key="1">
    <source>
        <dbReference type="SAM" id="MobiDB-lite"/>
    </source>
</evidence>
<evidence type="ECO:0000313" key="2">
    <source>
        <dbReference type="EMBL" id="MFD1309748.1"/>
    </source>
</evidence>
<organism evidence="2 3">
    <name type="scientific">Streptomyces kaempferi</name>
    <dbReference type="NCBI Taxonomy" id="333725"/>
    <lineage>
        <taxon>Bacteria</taxon>
        <taxon>Bacillati</taxon>
        <taxon>Actinomycetota</taxon>
        <taxon>Actinomycetes</taxon>
        <taxon>Kitasatosporales</taxon>
        <taxon>Streptomycetaceae</taxon>
        <taxon>Streptomyces</taxon>
    </lineage>
</organism>
<protein>
    <submittedName>
        <fullName evidence="2">Uncharacterized protein</fullName>
    </submittedName>
</protein>